<keyword evidence="12" id="KW-1185">Reference proteome</keyword>
<dbReference type="AlphaFoldDB" id="A0AAV3SD59"/>
<keyword evidence="4 6" id="KW-0274">FAD</keyword>
<dbReference type="InterPro" id="IPR052161">
    <property type="entry name" value="Mycobact_Acyl-CoA_DH"/>
</dbReference>
<dbReference type="SUPFAM" id="SSF56645">
    <property type="entry name" value="Acyl-CoA dehydrogenase NM domain-like"/>
    <property type="match status" value="1"/>
</dbReference>
<dbReference type="KEGG" id="hdo:MUK72_10035"/>
<dbReference type="GeneID" id="71762189"/>
<dbReference type="EMBL" id="CP095005">
    <property type="protein sequence ID" value="UOO94309.1"/>
    <property type="molecule type" value="Genomic_DNA"/>
</dbReference>
<dbReference type="Gene3D" id="1.10.540.10">
    <property type="entry name" value="Acyl-CoA dehydrogenase/oxidase, N-terminal domain"/>
    <property type="match status" value="1"/>
</dbReference>
<dbReference type="GO" id="GO:0005886">
    <property type="term" value="C:plasma membrane"/>
    <property type="evidence" value="ECO:0007669"/>
    <property type="project" value="TreeGrafter"/>
</dbReference>
<evidence type="ECO:0000256" key="3">
    <source>
        <dbReference type="ARBA" id="ARBA00022630"/>
    </source>
</evidence>
<dbReference type="Gene3D" id="1.20.140.10">
    <property type="entry name" value="Butyryl-CoA Dehydrogenase, subunit A, domain 3"/>
    <property type="match status" value="1"/>
</dbReference>
<dbReference type="GO" id="GO:0050660">
    <property type="term" value="F:flavin adenine dinucleotide binding"/>
    <property type="evidence" value="ECO:0007669"/>
    <property type="project" value="InterPro"/>
</dbReference>
<protein>
    <submittedName>
        <fullName evidence="10 11">Acyl-CoA dehydrogenase</fullName>
    </submittedName>
</protein>
<feature type="domain" description="Acyl-CoA dehydrogenase/oxidase N-terminal" evidence="9">
    <location>
        <begin position="6"/>
        <end position="125"/>
    </location>
</feature>
<comment type="cofactor">
    <cofactor evidence="1 6">
        <name>FAD</name>
        <dbReference type="ChEBI" id="CHEBI:57692"/>
    </cofactor>
</comment>
<evidence type="ECO:0000256" key="6">
    <source>
        <dbReference type="RuleBase" id="RU362125"/>
    </source>
</evidence>
<dbReference type="RefSeq" id="WP_244699705.1">
    <property type="nucleotide sequence ID" value="NZ_BAAADN010000002.1"/>
</dbReference>
<evidence type="ECO:0000313" key="10">
    <source>
        <dbReference type="EMBL" id="GAA0449557.1"/>
    </source>
</evidence>
<gene>
    <name evidence="10" type="ORF">GCM10008985_01210</name>
    <name evidence="11" type="ORF">MUK72_10035</name>
</gene>
<name>A0AAV3SD59_HALDO</name>
<evidence type="ECO:0000313" key="13">
    <source>
        <dbReference type="Proteomes" id="UP001500962"/>
    </source>
</evidence>
<evidence type="ECO:0000259" key="8">
    <source>
        <dbReference type="Pfam" id="PF02770"/>
    </source>
</evidence>
<reference evidence="10" key="1">
    <citation type="journal article" date="2014" name="Int. J. Syst. Evol. Microbiol.">
        <title>Complete genome sequence of Corynebacterium casei LMG S-19264T (=DSM 44701T), isolated from a smear-ripened cheese.</title>
        <authorList>
            <consortium name="US DOE Joint Genome Institute (JGI-PGF)"/>
            <person name="Walter F."/>
            <person name="Albersmeier A."/>
            <person name="Kalinowski J."/>
            <person name="Ruckert C."/>
        </authorList>
    </citation>
    <scope>NUCLEOTIDE SEQUENCE</scope>
    <source>
        <strain evidence="10">JCM 12289</strain>
    </source>
</reference>
<dbReference type="Pfam" id="PF00441">
    <property type="entry name" value="Acyl-CoA_dh_1"/>
    <property type="match status" value="1"/>
</dbReference>
<dbReference type="InterPro" id="IPR036250">
    <property type="entry name" value="AcylCo_DH-like_C"/>
</dbReference>
<dbReference type="PANTHER" id="PTHR43292:SF3">
    <property type="entry name" value="ACYL-COA DEHYDROGENASE FADE29"/>
    <property type="match status" value="1"/>
</dbReference>
<dbReference type="Proteomes" id="UP000830542">
    <property type="component" value="Chromosome"/>
</dbReference>
<dbReference type="PANTHER" id="PTHR43292">
    <property type="entry name" value="ACYL-COA DEHYDROGENASE"/>
    <property type="match status" value="1"/>
</dbReference>
<accession>A0AAV3SD59</accession>
<dbReference type="Gene3D" id="2.40.110.10">
    <property type="entry name" value="Butyryl-CoA Dehydrogenase, subunit A, domain 2"/>
    <property type="match status" value="1"/>
</dbReference>
<dbReference type="InterPro" id="IPR046373">
    <property type="entry name" value="Acyl-CoA_Oxase/DH_mid-dom_sf"/>
</dbReference>
<dbReference type="Pfam" id="PF02771">
    <property type="entry name" value="Acyl-CoA_dh_N"/>
    <property type="match status" value="1"/>
</dbReference>
<evidence type="ECO:0000313" key="12">
    <source>
        <dbReference type="Proteomes" id="UP000830542"/>
    </source>
</evidence>
<evidence type="ECO:0000259" key="9">
    <source>
        <dbReference type="Pfam" id="PF02771"/>
    </source>
</evidence>
<evidence type="ECO:0000256" key="4">
    <source>
        <dbReference type="ARBA" id="ARBA00022827"/>
    </source>
</evidence>
<keyword evidence="3 6" id="KW-0285">Flavoprotein</keyword>
<evidence type="ECO:0000256" key="1">
    <source>
        <dbReference type="ARBA" id="ARBA00001974"/>
    </source>
</evidence>
<dbReference type="FunFam" id="2.40.110.10:FF:000011">
    <property type="entry name" value="Acyl-CoA dehydrogenase FadE34"/>
    <property type="match status" value="1"/>
</dbReference>
<sequence length="393" mass="44973">MNFDYTDEQEAFRREIREWYEENLPDGWIEGDRDLPDDEDEREQFLREWQRKLHEGGWAAIHWPEEYGGRDASLMQQLIYQQEKARVNPPPERSEIGVDLVGPAIEGFGTEEQKERFLPKILNGEELWCIGYSEPDVGSDLASLQCKAVDEGDQFRINGQKIWTTHAHKADWCYMFTRTDNSGPKHHGITALIVDMDQEGVTTERIRQITDEREFNQVYFDDATTPKENVLNEVDEGWEVAMRQLSFERISLSQSLDLERRFDELVEFCKNETRGGTPLVEDPHVREKLAEFDTRIQAAKLTYFRNVSKQMNGDLGAEASFGKLYDSEVAADLHRFRVKLGGPKAALWGDDSPNGAAKDSLANISIRIGGGTSDIQRNIIGERVLGLPKGDQE</sequence>
<dbReference type="Pfam" id="PF02770">
    <property type="entry name" value="Acyl-CoA_dh_M"/>
    <property type="match status" value="1"/>
</dbReference>
<dbReference type="InterPro" id="IPR037069">
    <property type="entry name" value="AcylCoA_DH/ox_N_sf"/>
</dbReference>
<comment type="similarity">
    <text evidence="2 6">Belongs to the acyl-CoA dehydrogenase family.</text>
</comment>
<reference evidence="10" key="3">
    <citation type="submission" date="2023-12" db="EMBL/GenBank/DDBJ databases">
        <authorList>
            <person name="Sun Q."/>
            <person name="Inoue M."/>
        </authorList>
    </citation>
    <scope>NUCLEOTIDE SEQUENCE</scope>
    <source>
        <strain evidence="10">JCM 12289</strain>
    </source>
</reference>
<feature type="domain" description="Acyl-CoA oxidase/dehydrogenase middle" evidence="8">
    <location>
        <begin position="129"/>
        <end position="222"/>
    </location>
</feature>
<dbReference type="Proteomes" id="UP001500962">
    <property type="component" value="Unassembled WGS sequence"/>
</dbReference>
<dbReference type="InterPro" id="IPR009075">
    <property type="entry name" value="AcylCo_DH/oxidase_C"/>
</dbReference>
<proteinExistence type="inferred from homology"/>
<evidence type="ECO:0000256" key="5">
    <source>
        <dbReference type="ARBA" id="ARBA00023002"/>
    </source>
</evidence>
<dbReference type="GO" id="GO:0016627">
    <property type="term" value="F:oxidoreductase activity, acting on the CH-CH group of donors"/>
    <property type="evidence" value="ECO:0007669"/>
    <property type="project" value="InterPro"/>
</dbReference>
<evidence type="ECO:0000256" key="2">
    <source>
        <dbReference type="ARBA" id="ARBA00009347"/>
    </source>
</evidence>
<evidence type="ECO:0000313" key="11">
    <source>
        <dbReference type="EMBL" id="UOO94309.1"/>
    </source>
</evidence>
<dbReference type="InterPro" id="IPR009100">
    <property type="entry name" value="AcylCoA_DH/oxidase_NM_dom_sf"/>
</dbReference>
<organism evidence="10 13">
    <name type="scientific">Halococcus dombrowskii</name>
    <dbReference type="NCBI Taxonomy" id="179637"/>
    <lineage>
        <taxon>Archaea</taxon>
        <taxon>Methanobacteriati</taxon>
        <taxon>Methanobacteriota</taxon>
        <taxon>Stenosarchaea group</taxon>
        <taxon>Halobacteria</taxon>
        <taxon>Halobacteriales</taxon>
        <taxon>Halococcaceae</taxon>
        <taxon>Halococcus</taxon>
    </lineage>
</organism>
<dbReference type="EMBL" id="BAAADN010000002">
    <property type="protein sequence ID" value="GAA0449557.1"/>
    <property type="molecule type" value="Genomic_DNA"/>
</dbReference>
<reference evidence="11" key="2">
    <citation type="submission" date="2022-04" db="EMBL/GenBank/DDBJ databases">
        <title>Sequencing and genomic assembly of Halococcus dombrowskii.</title>
        <authorList>
            <person name="Lim S.W."/>
            <person name="MacLea K.S."/>
        </authorList>
    </citation>
    <scope>NUCLEOTIDE SEQUENCE</scope>
    <source>
        <strain evidence="11">H4</strain>
    </source>
</reference>
<dbReference type="InterPro" id="IPR013786">
    <property type="entry name" value="AcylCoA_DH/ox_N"/>
</dbReference>
<evidence type="ECO:0000259" key="7">
    <source>
        <dbReference type="Pfam" id="PF00441"/>
    </source>
</evidence>
<dbReference type="InterPro" id="IPR006091">
    <property type="entry name" value="Acyl-CoA_Oxase/DH_mid-dom"/>
</dbReference>
<keyword evidence="5 6" id="KW-0560">Oxidoreductase</keyword>
<feature type="domain" description="Acyl-CoA dehydrogenase/oxidase C-terminal" evidence="7">
    <location>
        <begin position="235"/>
        <end position="385"/>
    </location>
</feature>
<dbReference type="SUPFAM" id="SSF47203">
    <property type="entry name" value="Acyl-CoA dehydrogenase C-terminal domain-like"/>
    <property type="match status" value="1"/>
</dbReference>